<feature type="chain" id="PRO_5031429075" evidence="1">
    <location>
        <begin position="34"/>
        <end position="173"/>
    </location>
</feature>
<evidence type="ECO:0000313" key="2">
    <source>
        <dbReference type="EMBL" id="MBB4979624.1"/>
    </source>
</evidence>
<sequence>MTTSIGARRRRRGRLAAVAGAAVLATGMGTAVAASVNTAPVPAAPAVASSGAASVAGSVRVVAPGERIAAGADELWLTAEGLHVGATAPEVLRVAGVLPGKVATIARGDASGALFAGIYRGPVTATTTVTLTVGGRTLQAKVVALAGKPGWAAYYVFDAKAKASMKPSITVRT</sequence>
<protein>
    <submittedName>
        <fullName evidence="2">Uncharacterized protein</fullName>
    </submittedName>
</protein>
<comment type="caution">
    <text evidence="2">The sequence shown here is derived from an EMBL/GenBank/DDBJ whole genome shotgun (WGS) entry which is preliminary data.</text>
</comment>
<proteinExistence type="predicted"/>
<organism evidence="2 3">
    <name type="scientific">Streptomyces nymphaeiformis</name>
    <dbReference type="NCBI Taxonomy" id="2663842"/>
    <lineage>
        <taxon>Bacteria</taxon>
        <taxon>Bacillati</taxon>
        <taxon>Actinomycetota</taxon>
        <taxon>Actinomycetes</taxon>
        <taxon>Kitasatosporales</taxon>
        <taxon>Streptomycetaceae</taxon>
        <taxon>Streptomyces</taxon>
    </lineage>
</organism>
<keyword evidence="3" id="KW-1185">Reference proteome</keyword>
<evidence type="ECO:0000313" key="3">
    <source>
        <dbReference type="Proteomes" id="UP000582643"/>
    </source>
</evidence>
<keyword evidence="1" id="KW-0732">Signal</keyword>
<dbReference type="AlphaFoldDB" id="A0A7W7X8R8"/>
<feature type="signal peptide" evidence="1">
    <location>
        <begin position="1"/>
        <end position="33"/>
    </location>
</feature>
<dbReference type="Proteomes" id="UP000582643">
    <property type="component" value="Unassembled WGS sequence"/>
</dbReference>
<name>A0A7W7X8R8_9ACTN</name>
<dbReference type="RefSeq" id="WP_147321099.1">
    <property type="nucleotide sequence ID" value="NZ_JACHJY010000001.1"/>
</dbReference>
<accession>A0A7W7X8R8</accession>
<gene>
    <name evidence="2" type="ORF">GGE06_000512</name>
</gene>
<reference evidence="2 3" key="1">
    <citation type="submission" date="2020-08" db="EMBL/GenBank/DDBJ databases">
        <title>Genomic Encyclopedia of Type Strains, Phase III (KMG-III): the genomes of soil and plant-associated and newly described type strains.</title>
        <authorList>
            <person name="Whitman W."/>
        </authorList>
    </citation>
    <scope>NUCLEOTIDE SEQUENCE [LARGE SCALE GENOMIC DNA]</scope>
    <source>
        <strain evidence="2 3">SFB5A</strain>
    </source>
</reference>
<evidence type="ECO:0000256" key="1">
    <source>
        <dbReference type="SAM" id="SignalP"/>
    </source>
</evidence>
<dbReference type="EMBL" id="JACHJY010000001">
    <property type="protein sequence ID" value="MBB4979624.1"/>
    <property type="molecule type" value="Genomic_DNA"/>
</dbReference>